<name>A0ABY6P7Q3_9ACTN</name>
<keyword evidence="3" id="KW-1185">Reference proteome</keyword>
<dbReference type="Pfam" id="PF24731">
    <property type="entry name" value="DUF7683"/>
    <property type="match status" value="1"/>
</dbReference>
<dbReference type="InterPro" id="IPR056100">
    <property type="entry name" value="DUF7683"/>
</dbReference>
<proteinExistence type="predicted"/>
<evidence type="ECO:0000313" key="2">
    <source>
        <dbReference type="EMBL" id="UZJ29835.1"/>
    </source>
</evidence>
<gene>
    <name evidence="2" type="ORF">OJ254_04485</name>
</gene>
<evidence type="ECO:0000313" key="3">
    <source>
        <dbReference type="Proteomes" id="UP001164959"/>
    </source>
</evidence>
<dbReference type="Proteomes" id="UP001164959">
    <property type="component" value="Chromosome"/>
</dbReference>
<reference evidence="2" key="1">
    <citation type="submission" date="2022-11" db="EMBL/GenBank/DDBJ databases">
        <title>Identification and genomic analyses of a novel endophytic actinobacterium Streptomyces endophytica sp. nov. with potential for biocontrol of Yam anthracnose.</title>
        <authorList>
            <person name="Huang X."/>
        </authorList>
    </citation>
    <scope>NUCLEOTIDE SEQUENCE</scope>
    <source>
        <strain evidence="2">HNM0140</strain>
    </source>
</reference>
<feature type="domain" description="DUF7683" evidence="1">
    <location>
        <begin position="6"/>
        <end position="75"/>
    </location>
</feature>
<dbReference type="EMBL" id="CP110636">
    <property type="protein sequence ID" value="UZJ29835.1"/>
    <property type="molecule type" value="Genomic_DNA"/>
</dbReference>
<protein>
    <recommendedName>
        <fullName evidence="1">DUF7683 domain-containing protein</fullName>
    </recommendedName>
</protein>
<organism evidence="2 3">
    <name type="scientific">Streptomyces endophytica</name>
    <dbReference type="NCBI Taxonomy" id="2991496"/>
    <lineage>
        <taxon>Bacteria</taxon>
        <taxon>Bacillati</taxon>
        <taxon>Actinomycetota</taxon>
        <taxon>Actinomycetes</taxon>
        <taxon>Kitasatosporales</taxon>
        <taxon>Streptomycetaceae</taxon>
        <taxon>Streptomyces</taxon>
    </lineage>
</organism>
<accession>A0ABY6P7Q3</accession>
<evidence type="ECO:0000259" key="1">
    <source>
        <dbReference type="Pfam" id="PF24731"/>
    </source>
</evidence>
<sequence length="85" mass="9567">MMMANRKIYAFSKEDESFVNEIQVPDVSPQILADVFQVNVENVDYVHDIGPAQALFLERLTGKSLDLARFDYQLTTLGDDDPEAG</sequence>